<evidence type="ECO:0000313" key="1">
    <source>
        <dbReference type="EMBL" id="GLR85400.1"/>
    </source>
</evidence>
<organism evidence="1 2">
    <name type="scientific">Bradyrhizobium iriomotense</name>
    <dbReference type="NCBI Taxonomy" id="441950"/>
    <lineage>
        <taxon>Bacteria</taxon>
        <taxon>Pseudomonadati</taxon>
        <taxon>Pseudomonadota</taxon>
        <taxon>Alphaproteobacteria</taxon>
        <taxon>Hyphomicrobiales</taxon>
        <taxon>Nitrobacteraceae</taxon>
        <taxon>Bradyrhizobium</taxon>
    </lineage>
</organism>
<accession>A0ABQ6ATT8</accession>
<protein>
    <submittedName>
        <fullName evidence="1">Uncharacterized protein</fullName>
    </submittedName>
</protein>
<sequence>MIASRLVEAREKPDKIEPGAAVEAFNAAFARIAQGLIGWTVQSV</sequence>
<reference evidence="2" key="1">
    <citation type="journal article" date="2019" name="Int. J. Syst. Evol. Microbiol.">
        <title>The Global Catalogue of Microorganisms (GCM) 10K type strain sequencing project: providing services to taxonomists for standard genome sequencing and annotation.</title>
        <authorList>
            <consortium name="The Broad Institute Genomics Platform"/>
            <consortium name="The Broad Institute Genome Sequencing Center for Infectious Disease"/>
            <person name="Wu L."/>
            <person name="Ma J."/>
        </authorList>
    </citation>
    <scope>NUCLEOTIDE SEQUENCE [LARGE SCALE GENOMIC DNA]</scope>
    <source>
        <strain evidence="2">NBRC 102520</strain>
    </source>
</reference>
<proteinExistence type="predicted"/>
<keyword evidence="2" id="KW-1185">Reference proteome</keyword>
<name>A0ABQ6ATT8_9BRAD</name>
<dbReference type="RefSeq" id="WP_284264583.1">
    <property type="nucleotide sequence ID" value="NZ_BSOW01000006.1"/>
</dbReference>
<evidence type="ECO:0000313" key="2">
    <source>
        <dbReference type="Proteomes" id="UP001156905"/>
    </source>
</evidence>
<dbReference type="Proteomes" id="UP001156905">
    <property type="component" value="Unassembled WGS sequence"/>
</dbReference>
<dbReference type="SUPFAM" id="SSF159594">
    <property type="entry name" value="XCC0632-like"/>
    <property type="match status" value="1"/>
</dbReference>
<comment type="caution">
    <text evidence="1">The sequence shown here is derived from an EMBL/GenBank/DDBJ whole genome shotgun (WGS) entry which is preliminary data.</text>
</comment>
<dbReference type="EMBL" id="BSOW01000006">
    <property type="protein sequence ID" value="GLR85400.1"/>
    <property type="molecule type" value="Genomic_DNA"/>
</dbReference>
<gene>
    <name evidence="1" type="ORF">GCM10007857_21110</name>
</gene>